<dbReference type="Proteomes" id="UP000234681">
    <property type="component" value="Chromosome 1"/>
</dbReference>
<proteinExistence type="predicted"/>
<evidence type="ECO:0000313" key="1">
    <source>
        <dbReference type="EMBL" id="EDM08401.1"/>
    </source>
</evidence>
<dbReference type="AlphaFoldDB" id="A6JBM4"/>
<name>A6JBM4_RAT</name>
<sequence>MLSGMMLFSSVLQLQVSSTPCPPKSLSQ</sequence>
<protein>
    <submittedName>
        <fullName evidence="1">RCG63553</fullName>
    </submittedName>
</protein>
<organism evidence="1 2">
    <name type="scientific">Rattus norvegicus</name>
    <name type="common">Rat</name>
    <dbReference type="NCBI Taxonomy" id="10116"/>
    <lineage>
        <taxon>Eukaryota</taxon>
        <taxon>Metazoa</taxon>
        <taxon>Chordata</taxon>
        <taxon>Craniata</taxon>
        <taxon>Vertebrata</taxon>
        <taxon>Euteleostomi</taxon>
        <taxon>Mammalia</taxon>
        <taxon>Eutheria</taxon>
        <taxon>Euarchontoglires</taxon>
        <taxon>Glires</taxon>
        <taxon>Rodentia</taxon>
        <taxon>Myomorpha</taxon>
        <taxon>Muroidea</taxon>
        <taxon>Muridae</taxon>
        <taxon>Murinae</taxon>
        <taxon>Rattus</taxon>
    </lineage>
</organism>
<evidence type="ECO:0000313" key="2">
    <source>
        <dbReference type="Proteomes" id="UP000234681"/>
    </source>
</evidence>
<accession>A6JBM4</accession>
<gene>
    <name evidence="1" type="ORF">rCG_63553</name>
</gene>
<dbReference type="EMBL" id="CH473980">
    <property type="protein sequence ID" value="EDM08401.1"/>
    <property type="molecule type" value="Genomic_DNA"/>
</dbReference>
<reference evidence="2" key="1">
    <citation type="submission" date="2005-09" db="EMBL/GenBank/DDBJ databases">
        <authorList>
            <person name="Mural R.J."/>
            <person name="Li P.W."/>
            <person name="Adams M.D."/>
            <person name="Amanatides P.G."/>
            <person name="Baden-Tillson H."/>
            <person name="Barnstead M."/>
            <person name="Chin S.H."/>
            <person name="Dew I."/>
            <person name="Evans C.A."/>
            <person name="Ferriera S."/>
            <person name="Flanigan M."/>
            <person name="Fosler C."/>
            <person name="Glodek A."/>
            <person name="Gu Z."/>
            <person name="Holt R.A."/>
            <person name="Jennings D."/>
            <person name="Kraft C.L."/>
            <person name="Lu F."/>
            <person name="Nguyen T."/>
            <person name="Nusskern D.R."/>
            <person name="Pfannkoch C.M."/>
            <person name="Sitter C."/>
            <person name="Sutton G.G."/>
            <person name="Venter J.C."/>
            <person name="Wang Z."/>
            <person name="Woodage T."/>
            <person name="Zheng X.H."/>
            <person name="Zhong F."/>
        </authorList>
    </citation>
    <scope>NUCLEOTIDE SEQUENCE [LARGE SCALE GENOMIC DNA]</scope>
    <source>
        <strain>BN</strain>
        <strain evidence="2">Sprague-Dawley</strain>
    </source>
</reference>